<dbReference type="Proteomes" id="UP000257039">
    <property type="component" value="Unassembled WGS sequence"/>
</dbReference>
<accession>A0A4P9VST3</accession>
<feature type="region of interest" description="Disordered" evidence="1">
    <location>
        <begin position="28"/>
        <end position="62"/>
    </location>
</feature>
<dbReference type="InterPro" id="IPR022529">
    <property type="entry name" value="DUF3530"/>
</dbReference>
<dbReference type="EMBL" id="NDXW01000001">
    <property type="protein sequence ID" value="RDH45737.1"/>
    <property type="molecule type" value="Genomic_DNA"/>
</dbReference>
<sequence length="405" mass="45153">MRHNDSIILCIIILLICCLPVRAAQEGNAANQPSGSESKEQNTLAESTSSTAQESTTPTKQDRVLASDFISRSQQALQQLYTSDQLVTLNLEKDSAYGLWQDERSGSLKGTVILLAEQGNHADWPKYMHKLRQQLPLRGWSTLAITPPSPSIAIMEAKKTSSADAQTNNVNAQAGQEKSMSNNNKKTNPTDNEKQQNTPSNNQPKPDSKDVNTNPDSQKAELDKHLPVFQVTPSMQEKYSDTVNELMKSAHQFAQEKTTDKVFLLAIGSSCSFLLSQLAKHPNDYTGIILIDCKANNWSPTSTSIEPLDKQKIPVLDLEVKRTPHYSRWAQLRKAASLKAENPSYRQRLLISVGYDKTLDKRILKYVSQWIDAVLTAIKRAEKLAEEAAALQQQNTRGPRQQKNN</sequence>
<evidence type="ECO:0000256" key="2">
    <source>
        <dbReference type="SAM" id="SignalP"/>
    </source>
</evidence>
<organism evidence="3 4">
    <name type="scientific">Zooshikella ganghwensis</name>
    <dbReference type="NCBI Taxonomy" id="202772"/>
    <lineage>
        <taxon>Bacteria</taxon>
        <taxon>Pseudomonadati</taxon>
        <taxon>Pseudomonadota</taxon>
        <taxon>Gammaproteobacteria</taxon>
        <taxon>Oceanospirillales</taxon>
        <taxon>Zooshikellaceae</taxon>
        <taxon>Zooshikella</taxon>
    </lineage>
</organism>
<dbReference type="Pfam" id="PF12048">
    <property type="entry name" value="DUF3530"/>
    <property type="match status" value="1"/>
</dbReference>
<evidence type="ECO:0000313" key="4">
    <source>
        <dbReference type="Proteomes" id="UP000257039"/>
    </source>
</evidence>
<feature type="region of interest" description="Disordered" evidence="1">
    <location>
        <begin position="158"/>
        <end position="228"/>
    </location>
</feature>
<dbReference type="RefSeq" id="WP_094788651.1">
    <property type="nucleotide sequence ID" value="NZ_NDXW01000001.1"/>
</dbReference>
<feature type="chain" id="PRO_5020321136" evidence="2">
    <location>
        <begin position="24"/>
        <end position="405"/>
    </location>
</feature>
<name>A0A4P9VST3_9GAMM</name>
<feature type="signal peptide" evidence="2">
    <location>
        <begin position="1"/>
        <end position="23"/>
    </location>
</feature>
<keyword evidence="2" id="KW-0732">Signal</keyword>
<comment type="caution">
    <text evidence="3">The sequence shown here is derived from an EMBL/GenBank/DDBJ whole genome shotgun (WGS) entry which is preliminary data.</text>
</comment>
<reference evidence="3 4" key="1">
    <citation type="submission" date="2017-04" db="EMBL/GenBank/DDBJ databases">
        <title>Draft genome sequence of Zooshikella ganghwensis VG4 isolated from Red Sea sediments.</title>
        <authorList>
            <person name="Rehman Z."/>
            <person name="Alam I."/>
            <person name="Kamau A."/>
            <person name="Bajic V."/>
            <person name="Leiknes T."/>
        </authorList>
    </citation>
    <scope>NUCLEOTIDE SEQUENCE [LARGE SCALE GENOMIC DNA]</scope>
    <source>
        <strain evidence="3 4">VG4</strain>
    </source>
</reference>
<evidence type="ECO:0000313" key="3">
    <source>
        <dbReference type="EMBL" id="RDH45737.1"/>
    </source>
</evidence>
<gene>
    <name evidence="3" type="ORF">B9G39_21070</name>
</gene>
<feature type="compositionally biased region" description="Polar residues" evidence="1">
    <location>
        <begin position="162"/>
        <end position="217"/>
    </location>
</feature>
<keyword evidence="4" id="KW-1185">Reference proteome</keyword>
<proteinExistence type="predicted"/>
<evidence type="ECO:0000256" key="1">
    <source>
        <dbReference type="SAM" id="MobiDB-lite"/>
    </source>
</evidence>
<protein>
    <submittedName>
        <fullName evidence="3">DUF3530 family protein</fullName>
    </submittedName>
</protein>
<dbReference type="AlphaFoldDB" id="A0A4P9VST3"/>
<feature type="compositionally biased region" description="Low complexity" evidence="1">
    <location>
        <begin position="43"/>
        <end position="59"/>
    </location>
</feature>